<reference evidence="3" key="1">
    <citation type="submission" date="2023-07" db="EMBL/GenBank/DDBJ databases">
        <title>30 novel species of actinomycetes from the DSMZ collection.</title>
        <authorList>
            <person name="Nouioui I."/>
        </authorList>
    </citation>
    <scope>NUCLEOTIDE SEQUENCE [LARGE SCALE GENOMIC DNA]</scope>
    <source>
        <strain evidence="3">DSM 41699</strain>
    </source>
</reference>
<keyword evidence="1" id="KW-1133">Transmembrane helix</keyword>
<evidence type="ECO:0000313" key="3">
    <source>
        <dbReference type="Proteomes" id="UP001183809"/>
    </source>
</evidence>
<evidence type="ECO:0000313" key="2">
    <source>
        <dbReference type="EMBL" id="MDT0468336.1"/>
    </source>
</evidence>
<gene>
    <name evidence="2" type="ORF">RM764_35995</name>
</gene>
<keyword evidence="1" id="KW-0472">Membrane</keyword>
<dbReference type="EMBL" id="JAVREY010000071">
    <property type="protein sequence ID" value="MDT0468336.1"/>
    <property type="molecule type" value="Genomic_DNA"/>
</dbReference>
<feature type="transmembrane region" description="Helical" evidence="1">
    <location>
        <begin position="59"/>
        <end position="77"/>
    </location>
</feature>
<sequence>MATESAPGAVEVICPACDSAGARAVPEVCAEQTARSGGLADRLARSPEVSSRSDSRLHFAEGMLMAGVGVVLAYEGFVGHKPLYTAGGTLLAVLVFIGTVFVVRNEARERAHVAAGTPHADALWRSAYYCAGCASVFCPGGTPWQGRLTPEQFKKLVWTEAGYGQQLEERFADVELPPGVPAGPGGSPDHA</sequence>
<comment type="caution">
    <text evidence="2">The sequence shown here is derived from an EMBL/GenBank/DDBJ whole genome shotgun (WGS) entry which is preliminary data.</text>
</comment>
<evidence type="ECO:0000256" key="1">
    <source>
        <dbReference type="SAM" id="Phobius"/>
    </source>
</evidence>
<dbReference type="Proteomes" id="UP001183809">
    <property type="component" value="Unassembled WGS sequence"/>
</dbReference>
<accession>A0ABU2U533</accession>
<feature type="transmembrane region" description="Helical" evidence="1">
    <location>
        <begin position="83"/>
        <end position="103"/>
    </location>
</feature>
<dbReference type="RefSeq" id="WP_311699782.1">
    <property type="nucleotide sequence ID" value="NZ_JAVREY010000071.1"/>
</dbReference>
<protein>
    <submittedName>
        <fullName evidence="2">Uncharacterized protein</fullName>
    </submittedName>
</protein>
<keyword evidence="3" id="KW-1185">Reference proteome</keyword>
<keyword evidence="1" id="KW-0812">Transmembrane</keyword>
<organism evidence="2 3">
    <name type="scientific">Streptomyces gibsoniae</name>
    <dbReference type="NCBI Taxonomy" id="3075529"/>
    <lineage>
        <taxon>Bacteria</taxon>
        <taxon>Bacillati</taxon>
        <taxon>Actinomycetota</taxon>
        <taxon>Actinomycetes</taxon>
        <taxon>Kitasatosporales</taxon>
        <taxon>Streptomycetaceae</taxon>
        <taxon>Streptomyces</taxon>
    </lineage>
</organism>
<proteinExistence type="predicted"/>
<name>A0ABU2U533_9ACTN</name>